<protein>
    <submittedName>
        <fullName evidence="2">Uncharacterized protein</fullName>
    </submittedName>
</protein>
<reference evidence="2" key="1">
    <citation type="submission" date="2022-12" db="EMBL/GenBank/DDBJ databases">
        <authorList>
            <person name="Webb A."/>
        </authorList>
    </citation>
    <scope>NUCLEOTIDE SEQUENCE</scope>
    <source>
        <strain evidence="2">Pf2</strain>
    </source>
</reference>
<dbReference type="AlphaFoldDB" id="A0AAV0SXM8"/>
<evidence type="ECO:0000313" key="3">
    <source>
        <dbReference type="Proteomes" id="UP001159659"/>
    </source>
</evidence>
<name>A0AAV0SXM8_9STRA</name>
<dbReference type="EMBL" id="CANTFK010000182">
    <property type="protein sequence ID" value="CAI5708363.1"/>
    <property type="molecule type" value="Genomic_DNA"/>
</dbReference>
<feature type="compositionally biased region" description="Acidic residues" evidence="1">
    <location>
        <begin position="85"/>
        <end position="100"/>
    </location>
</feature>
<organism evidence="2 3">
    <name type="scientific">Peronospora farinosa</name>
    <dbReference type="NCBI Taxonomy" id="134698"/>
    <lineage>
        <taxon>Eukaryota</taxon>
        <taxon>Sar</taxon>
        <taxon>Stramenopiles</taxon>
        <taxon>Oomycota</taxon>
        <taxon>Peronosporomycetes</taxon>
        <taxon>Peronosporales</taxon>
        <taxon>Peronosporaceae</taxon>
        <taxon>Peronospora</taxon>
    </lineage>
</organism>
<sequence length="100" mass="11543">MKQWKKNFGLAQRAMALRMDTSGIDTRQELAEGRKRGKDGLGWSRRRRKGGVRSLPYVVDRKIIHPNMVASSTQRRSEEIGAASPEEDERSEELEREDEE</sequence>
<gene>
    <name evidence="2" type="ORF">PFR002_LOCUS1822</name>
</gene>
<evidence type="ECO:0000313" key="2">
    <source>
        <dbReference type="EMBL" id="CAI5708363.1"/>
    </source>
</evidence>
<feature type="region of interest" description="Disordered" evidence="1">
    <location>
        <begin position="64"/>
        <end position="100"/>
    </location>
</feature>
<accession>A0AAV0SXM8</accession>
<dbReference type="Proteomes" id="UP001159659">
    <property type="component" value="Unassembled WGS sequence"/>
</dbReference>
<feature type="region of interest" description="Disordered" evidence="1">
    <location>
        <begin position="23"/>
        <end position="47"/>
    </location>
</feature>
<proteinExistence type="predicted"/>
<evidence type="ECO:0000256" key="1">
    <source>
        <dbReference type="SAM" id="MobiDB-lite"/>
    </source>
</evidence>
<comment type="caution">
    <text evidence="2">The sequence shown here is derived from an EMBL/GenBank/DDBJ whole genome shotgun (WGS) entry which is preliminary data.</text>
</comment>